<dbReference type="Proteomes" id="UP001159363">
    <property type="component" value="Chromosome 7"/>
</dbReference>
<evidence type="ECO:0000313" key="2">
    <source>
        <dbReference type="Proteomes" id="UP001159363"/>
    </source>
</evidence>
<protein>
    <submittedName>
        <fullName evidence="1">Uncharacterized protein</fullName>
    </submittedName>
</protein>
<proteinExistence type="predicted"/>
<comment type="caution">
    <text evidence="1">The sequence shown here is derived from an EMBL/GenBank/DDBJ whole genome shotgun (WGS) entry which is preliminary data.</text>
</comment>
<accession>A0ABQ9H0I8</accession>
<organism evidence="1 2">
    <name type="scientific">Dryococelus australis</name>
    <dbReference type="NCBI Taxonomy" id="614101"/>
    <lineage>
        <taxon>Eukaryota</taxon>
        <taxon>Metazoa</taxon>
        <taxon>Ecdysozoa</taxon>
        <taxon>Arthropoda</taxon>
        <taxon>Hexapoda</taxon>
        <taxon>Insecta</taxon>
        <taxon>Pterygota</taxon>
        <taxon>Neoptera</taxon>
        <taxon>Polyneoptera</taxon>
        <taxon>Phasmatodea</taxon>
        <taxon>Verophasmatodea</taxon>
        <taxon>Anareolatae</taxon>
        <taxon>Phasmatidae</taxon>
        <taxon>Eurycanthinae</taxon>
        <taxon>Dryococelus</taxon>
    </lineage>
</organism>
<evidence type="ECO:0000313" key="1">
    <source>
        <dbReference type="EMBL" id="KAJ8877804.1"/>
    </source>
</evidence>
<name>A0ABQ9H0I8_9NEOP</name>
<keyword evidence="2" id="KW-1185">Reference proteome</keyword>
<reference evidence="1 2" key="1">
    <citation type="submission" date="2023-02" db="EMBL/GenBank/DDBJ databases">
        <title>LHISI_Scaffold_Assembly.</title>
        <authorList>
            <person name="Stuart O.P."/>
            <person name="Cleave R."/>
            <person name="Magrath M.J.L."/>
            <person name="Mikheyev A.S."/>
        </authorList>
    </citation>
    <scope>NUCLEOTIDE SEQUENCE [LARGE SCALE GENOMIC DNA]</scope>
    <source>
        <strain evidence="1">Daus_M_001</strain>
        <tissue evidence="1">Leg muscle</tissue>
    </source>
</reference>
<sequence length="474" mass="52696">MCSNAAVPLNPGATSSLVLLGWSVSWTAHGRALFRPVIVGYQGVLWVAMQVWHCPWGYKLMGPLRLNFGLDDTRSGPVPTCKGYNSKPFKRSWYFRYWSTPWRILTNPEAAVNVRQSTGPITHRSHYKGSAPTIKDVRVRPLKYMYQFPAGSPPEVSSHVGIVLDEAAGRRVFSGFFRLPCPFIPAQRHTPPYSPQSPSSALKTSLLRTATHSSRIRRGIPADFLWARVSEEIWVALNSEVLRANEVIEVNMEWRRNEGAGKWEIPEKTRRTTASSGTCENPLFTRKAQLNVRMITSLIIIPGVEPAETAAEPPKMKLVTVRINIYGAMSSENFGMCGARSHIPTSSSNYSERATVAERLTRSPPTKANRAQLPGPVTGFSQAGIKCVRDSIDTSRQRRLAHLTIASRVTNDNLRFSTEPSFGKFITCRRILTCAMRRTANALSASCGVSDWRDVSDSFNTGVSRADEGAVRWV</sequence>
<dbReference type="EMBL" id="JARBHB010000008">
    <property type="protein sequence ID" value="KAJ8877804.1"/>
    <property type="molecule type" value="Genomic_DNA"/>
</dbReference>
<gene>
    <name evidence="1" type="ORF">PR048_022261</name>
</gene>